<dbReference type="EMBL" id="CP049056">
    <property type="protein sequence ID" value="QIE54738.1"/>
    <property type="molecule type" value="Genomic_DNA"/>
</dbReference>
<name>A0A7L5BVB0_9RHOB</name>
<evidence type="ECO:0000313" key="2">
    <source>
        <dbReference type="EMBL" id="QIE54738.1"/>
    </source>
</evidence>
<dbReference type="AlphaFoldDB" id="A0A7L5BVB0"/>
<feature type="region of interest" description="Disordered" evidence="1">
    <location>
        <begin position="1"/>
        <end position="32"/>
    </location>
</feature>
<dbReference type="KEGG" id="hdh:G5B40_04345"/>
<dbReference type="Pfam" id="PF10636">
    <property type="entry name" value="hemP"/>
    <property type="match status" value="1"/>
</dbReference>
<keyword evidence="3" id="KW-1185">Reference proteome</keyword>
<reference evidence="2 3" key="1">
    <citation type="submission" date="2020-02" db="EMBL/GenBank/DDBJ databases">
        <title>complete genome sequence of Rhodobacteraceae bacterium.</title>
        <authorList>
            <person name="Park J."/>
            <person name="Kim Y.-S."/>
            <person name="Kim K.-H."/>
        </authorList>
    </citation>
    <scope>NUCLEOTIDE SEQUENCE [LARGE SCALE GENOMIC DNA]</scope>
    <source>
        <strain evidence="2 3">RR4-56</strain>
    </source>
</reference>
<sequence>MISATLTRAAPLPDPRLASGEETHPPAYDARGLTDAGGKAALVLDGQVYTLRITRQGKLLLTK</sequence>
<proteinExistence type="predicted"/>
<evidence type="ECO:0000313" key="3">
    <source>
        <dbReference type="Proteomes" id="UP000503336"/>
    </source>
</evidence>
<dbReference type="Proteomes" id="UP000503336">
    <property type="component" value="Chromosome"/>
</dbReference>
<dbReference type="Gene3D" id="2.10.70.10">
    <property type="entry name" value="Complement Module, domain 1"/>
    <property type="match status" value="1"/>
</dbReference>
<dbReference type="RefSeq" id="WP_165095485.1">
    <property type="nucleotide sequence ID" value="NZ_CP049056.1"/>
</dbReference>
<evidence type="ECO:0000256" key="1">
    <source>
        <dbReference type="SAM" id="MobiDB-lite"/>
    </source>
</evidence>
<accession>A0A7L5BVB0</accession>
<protein>
    <submittedName>
        <fullName evidence="2">Hemin uptake protein HemP</fullName>
    </submittedName>
</protein>
<gene>
    <name evidence="2" type="ORF">G5B40_04345</name>
</gene>
<organism evidence="2 3">
    <name type="scientific">Pikeienuella piscinae</name>
    <dbReference type="NCBI Taxonomy" id="2748098"/>
    <lineage>
        <taxon>Bacteria</taxon>
        <taxon>Pseudomonadati</taxon>
        <taxon>Pseudomonadota</taxon>
        <taxon>Alphaproteobacteria</taxon>
        <taxon>Rhodobacterales</taxon>
        <taxon>Paracoccaceae</taxon>
        <taxon>Pikeienuella</taxon>
    </lineage>
</organism>
<dbReference type="InterPro" id="IPR019600">
    <property type="entry name" value="Hemin_uptake_protein_HemP"/>
</dbReference>